<comment type="caution">
    <text evidence="2">The sequence shown here is derived from an EMBL/GenBank/DDBJ whole genome shotgun (WGS) entry which is preliminary data.</text>
</comment>
<protein>
    <submittedName>
        <fullName evidence="2">Uncharacterized protein</fullName>
    </submittedName>
</protein>
<dbReference type="Proteomes" id="UP001234178">
    <property type="component" value="Unassembled WGS sequence"/>
</dbReference>
<accession>A0ABR0AHU3</accession>
<keyword evidence="3" id="KW-1185">Reference proteome</keyword>
<feature type="region of interest" description="Disordered" evidence="1">
    <location>
        <begin position="62"/>
        <end position="82"/>
    </location>
</feature>
<proteinExistence type="predicted"/>
<feature type="compositionally biased region" description="Polar residues" evidence="1">
    <location>
        <begin position="62"/>
        <end position="75"/>
    </location>
</feature>
<organism evidence="2 3">
    <name type="scientific">Daphnia magna</name>
    <dbReference type="NCBI Taxonomy" id="35525"/>
    <lineage>
        <taxon>Eukaryota</taxon>
        <taxon>Metazoa</taxon>
        <taxon>Ecdysozoa</taxon>
        <taxon>Arthropoda</taxon>
        <taxon>Crustacea</taxon>
        <taxon>Branchiopoda</taxon>
        <taxon>Diplostraca</taxon>
        <taxon>Cladocera</taxon>
        <taxon>Anomopoda</taxon>
        <taxon>Daphniidae</taxon>
        <taxon>Daphnia</taxon>
    </lineage>
</organism>
<name>A0ABR0AHU3_9CRUS</name>
<reference evidence="2 3" key="1">
    <citation type="journal article" date="2023" name="Nucleic Acids Res.">
        <title>The hologenome of Daphnia magna reveals possible DNA methylation and microbiome-mediated evolution of the host genome.</title>
        <authorList>
            <person name="Chaturvedi A."/>
            <person name="Li X."/>
            <person name="Dhandapani V."/>
            <person name="Marshall H."/>
            <person name="Kissane S."/>
            <person name="Cuenca-Cambronero M."/>
            <person name="Asole G."/>
            <person name="Calvet F."/>
            <person name="Ruiz-Romero M."/>
            <person name="Marangio P."/>
            <person name="Guigo R."/>
            <person name="Rago D."/>
            <person name="Mirbahai L."/>
            <person name="Eastwood N."/>
            <person name="Colbourne J.K."/>
            <person name="Zhou J."/>
            <person name="Mallon E."/>
            <person name="Orsini L."/>
        </authorList>
    </citation>
    <scope>NUCLEOTIDE SEQUENCE [LARGE SCALE GENOMIC DNA]</scope>
    <source>
        <strain evidence="2">LRV0_1</strain>
    </source>
</reference>
<evidence type="ECO:0000256" key="1">
    <source>
        <dbReference type="SAM" id="MobiDB-lite"/>
    </source>
</evidence>
<evidence type="ECO:0000313" key="3">
    <source>
        <dbReference type="Proteomes" id="UP001234178"/>
    </source>
</evidence>
<dbReference type="EMBL" id="JAOYFB010000037">
    <property type="protein sequence ID" value="KAK4024692.1"/>
    <property type="molecule type" value="Genomic_DNA"/>
</dbReference>
<evidence type="ECO:0000313" key="2">
    <source>
        <dbReference type="EMBL" id="KAK4024692.1"/>
    </source>
</evidence>
<gene>
    <name evidence="2" type="ORF">OUZ56_010114</name>
</gene>
<sequence length="82" mass="9363">MNNTTSEDIPFQLEDLENEEDLELNTEKGPSPTITKIADIKKFQEGWTIKARIIRETAIKYTKNNPTQRASQGRTQGAYDYG</sequence>